<comment type="caution">
    <text evidence="2">The sequence shown here is derived from an EMBL/GenBank/DDBJ whole genome shotgun (WGS) entry which is preliminary data.</text>
</comment>
<dbReference type="PROSITE" id="PS51257">
    <property type="entry name" value="PROKAR_LIPOPROTEIN"/>
    <property type="match status" value="1"/>
</dbReference>
<organism evidence="2 3">
    <name type="scientific">Sphingomonas aurea</name>
    <dbReference type="NCBI Taxonomy" id="3063994"/>
    <lineage>
        <taxon>Bacteria</taxon>
        <taxon>Pseudomonadati</taxon>
        <taxon>Pseudomonadota</taxon>
        <taxon>Alphaproteobacteria</taxon>
        <taxon>Sphingomonadales</taxon>
        <taxon>Sphingomonadaceae</taxon>
        <taxon>Sphingomonas</taxon>
    </lineage>
</organism>
<dbReference type="RefSeq" id="WP_305171517.1">
    <property type="nucleotide sequence ID" value="NZ_JAUUDS010000001.1"/>
</dbReference>
<evidence type="ECO:0000256" key="1">
    <source>
        <dbReference type="SAM" id="SignalP"/>
    </source>
</evidence>
<gene>
    <name evidence="2" type="ORF">Q5H91_01835</name>
</gene>
<dbReference type="EMBL" id="JAUUDS010000001">
    <property type="protein sequence ID" value="MDP1025942.1"/>
    <property type="molecule type" value="Genomic_DNA"/>
</dbReference>
<sequence>MTMRPILSLGLSMLLFGGLTAGCAMDGQRGLAAAGTRAVKHADYAKGAGKALARQDAPAAVTLAEAAVQAAPDRADYRLLLAQSYLAAGRFASAREAFGDVLRLDGGNAKAALNLALTQLACDDWLGARETLNTHAAIIAPADLGLAQALTGDPARGVATLMDAARQPGATPRVRQNLALSLALAGQWQMARAVAAVDVSPADLDRRMLDWVAFAQPRGAKAQVAALLGVQPAGQDMGQPTALALVQPAPAPAASATQVAVITQEVPQPVARATRIVFGPRQEVVQQLPVATAAVAAPRKLAAPRRPVRVAYLGK</sequence>
<name>A0ABT9EGH3_9SPHN</name>
<reference evidence="2 3" key="1">
    <citation type="submission" date="2023-07" db="EMBL/GenBank/DDBJ databases">
        <authorList>
            <person name="Kim M.K."/>
        </authorList>
    </citation>
    <scope>NUCLEOTIDE SEQUENCE [LARGE SCALE GENOMIC DNA]</scope>
    <source>
        <strain evidence="2 3">KR1UV-12</strain>
    </source>
</reference>
<dbReference type="Gene3D" id="1.25.40.10">
    <property type="entry name" value="Tetratricopeptide repeat domain"/>
    <property type="match status" value="1"/>
</dbReference>
<dbReference type="SUPFAM" id="SSF48452">
    <property type="entry name" value="TPR-like"/>
    <property type="match status" value="1"/>
</dbReference>
<dbReference type="Pfam" id="PF12895">
    <property type="entry name" value="ANAPC3"/>
    <property type="match status" value="1"/>
</dbReference>
<evidence type="ECO:0000313" key="3">
    <source>
        <dbReference type="Proteomes" id="UP001230685"/>
    </source>
</evidence>
<dbReference type="Proteomes" id="UP001230685">
    <property type="component" value="Unassembled WGS sequence"/>
</dbReference>
<dbReference type="InterPro" id="IPR011990">
    <property type="entry name" value="TPR-like_helical_dom_sf"/>
</dbReference>
<protein>
    <submittedName>
        <fullName evidence="2">Tetratricopeptide repeat protein</fullName>
    </submittedName>
</protein>
<keyword evidence="3" id="KW-1185">Reference proteome</keyword>
<proteinExistence type="predicted"/>
<evidence type="ECO:0000313" key="2">
    <source>
        <dbReference type="EMBL" id="MDP1025942.1"/>
    </source>
</evidence>
<accession>A0ABT9EGH3</accession>
<keyword evidence="1" id="KW-0732">Signal</keyword>
<feature type="signal peptide" evidence="1">
    <location>
        <begin position="1"/>
        <end position="21"/>
    </location>
</feature>
<feature type="chain" id="PRO_5045370249" evidence="1">
    <location>
        <begin position="22"/>
        <end position="315"/>
    </location>
</feature>